<dbReference type="AlphaFoldDB" id="A0AA40ERC8"/>
<sequence length="203" mass="22289">MATGLAVGKLLLPSSSDSQPGAIWPWGRGKPLPFYPRGGRELMKFTAIHVDRSRNQHAVSEPVSCRSDPPLLNGNNFALAARQSNRRGGWLHKPASGLEGDGLADTFQSCRGTDSHYHSLPHRHKHDTRSPMLGVREAEHRSTRMRYSIPAAGAGRPPCSETSSRPRNCAASLSLGGEKRRGPKVSRVRPQKQQHHGRIGCWL</sequence>
<keyword evidence="3" id="KW-1185">Reference proteome</keyword>
<proteinExistence type="predicted"/>
<accession>A0AA40ERC8</accession>
<reference evidence="2" key="1">
    <citation type="submission" date="2023-06" db="EMBL/GenBank/DDBJ databases">
        <title>Genome-scale phylogeny and comparative genomics of the fungal order Sordariales.</title>
        <authorList>
            <consortium name="Lawrence Berkeley National Laboratory"/>
            <person name="Hensen N."/>
            <person name="Bonometti L."/>
            <person name="Westerberg I."/>
            <person name="Brannstrom I.O."/>
            <person name="Guillou S."/>
            <person name="Cros-Aarteil S."/>
            <person name="Calhoun S."/>
            <person name="Haridas S."/>
            <person name="Kuo A."/>
            <person name="Mondo S."/>
            <person name="Pangilinan J."/>
            <person name="Riley R."/>
            <person name="LaButti K."/>
            <person name="Andreopoulos B."/>
            <person name="Lipzen A."/>
            <person name="Chen C."/>
            <person name="Yanf M."/>
            <person name="Daum C."/>
            <person name="Ng V."/>
            <person name="Clum A."/>
            <person name="Steindorff A."/>
            <person name="Ohm R."/>
            <person name="Martin F."/>
            <person name="Silar P."/>
            <person name="Natvig D."/>
            <person name="Lalanne C."/>
            <person name="Gautier V."/>
            <person name="Ament-velasquez S.L."/>
            <person name="Kruys A."/>
            <person name="Hutchinson M.I."/>
            <person name="Powell A.J."/>
            <person name="Barry K."/>
            <person name="Miller A.N."/>
            <person name="Grigoriev I.V."/>
            <person name="Debuchy R."/>
            <person name="Gladieux P."/>
            <person name="Thoren M.H."/>
            <person name="Johannesson H."/>
        </authorList>
    </citation>
    <scope>NUCLEOTIDE SEQUENCE</scope>
    <source>
        <strain evidence="2">SMH3187-1</strain>
    </source>
</reference>
<dbReference type="Proteomes" id="UP001172155">
    <property type="component" value="Unassembled WGS sequence"/>
</dbReference>
<evidence type="ECO:0000256" key="1">
    <source>
        <dbReference type="SAM" id="MobiDB-lite"/>
    </source>
</evidence>
<protein>
    <submittedName>
        <fullName evidence="2">Uncharacterized protein</fullName>
    </submittedName>
</protein>
<organism evidence="2 3">
    <name type="scientific">Schizothecium vesticola</name>
    <dbReference type="NCBI Taxonomy" id="314040"/>
    <lineage>
        <taxon>Eukaryota</taxon>
        <taxon>Fungi</taxon>
        <taxon>Dikarya</taxon>
        <taxon>Ascomycota</taxon>
        <taxon>Pezizomycotina</taxon>
        <taxon>Sordariomycetes</taxon>
        <taxon>Sordariomycetidae</taxon>
        <taxon>Sordariales</taxon>
        <taxon>Schizotheciaceae</taxon>
        <taxon>Schizothecium</taxon>
    </lineage>
</organism>
<name>A0AA40ERC8_9PEZI</name>
<dbReference type="EMBL" id="JAUKUD010000005">
    <property type="protein sequence ID" value="KAK0744116.1"/>
    <property type="molecule type" value="Genomic_DNA"/>
</dbReference>
<gene>
    <name evidence="2" type="ORF">B0T18DRAFT_196851</name>
</gene>
<evidence type="ECO:0000313" key="2">
    <source>
        <dbReference type="EMBL" id="KAK0744116.1"/>
    </source>
</evidence>
<feature type="region of interest" description="Disordered" evidence="1">
    <location>
        <begin position="150"/>
        <end position="203"/>
    </location>
</feature>
<comment type="caution">
    <text evidence="2">The sequence shown here is derived from an EMBL/GenBank/DDBJ whole genome shotgun (WGS) entry which is preliminary data.</text>
</comment>
<feature type="compositionally biased region" description="Basic residues" evidence="1">
    <location>
        <begin position="181"/>
        <end position="203"/>
    </location>
</feature>
<evidence type="ECO:0000313" key="3">
    <source>
        <dbReference type="Proteomes" id="UP001172155"/>
    </source>
</evidence>